<comment type="caution">
    <text evidence="2">The sequence shown here is derived from an EMBL/GenBank/DDBJ whole genome shotgun (WGS) entry which is preliminary data.</text>
</comment>
<keyword evidence="3" id="KW-1185">Reference proteome</keyword>
<dbReference type="AlphaFoldDB" id="A0A5N6ML85"/>
<protein>
    <submittedName>
        <fullName evidence="2">Uncharacterized protein</fullName>
    </submittedName>
</protein>
<evidence type="ECO:0000313" key="2">
    <source>
        <dbReference type="EMBL" id="KAD3640868.1"/>
    </source>
</evidence>
<name>A0A5N6ML85_9ASTR</name>
<dbReference type="Proteomes" id="UP000326396">
    <property type="component" value="Linkage Group LG5"/>
</dbReference>
<evidence type="ECO:0000256" key="1">
    <source>
        <dbReference type="SAM" id="MobiDB-lite"/>
    </source>
</evidence>
<proteinExistence type="predicted"/>
<feature type="region of interest" description="Disordered" evidence="1">
    <location>
        <begin position="19"/>
        <end position="43"/>
    </location>
</feature>
<organism evidence="2 3">
    <name type="scientific">Mikania micrantha</name>
    <name type="common">bitter vine</name>
    <dbReference type="NCBI Taxonomy" id="192012"/>
    <lineage>
        <taxon>Eukaryota</taxon>
        <taxon>Viridiplantae</taxon>
        <taxon>Streptophyta</taxon>
        <taxon>Embryophyta</taxon>
        <taxon>Tracheophyta</taxon>
        <taxon>Spermatophyta</taxon>
        <taxon>Magnoliopsida</taxon>
        <taxon>eudicotyledons</taxon>
        <taxon>Gunneridae</taxon>
        <taxon>Pentapetalae</taxon>
        <taxon>asterids</taxon>
        <taxon>campanulids</taxon>
        <taxon>Asterales</taxon>
        <taxon>Asteraceae</taxon>
        <taxon>Asteroideae</taxon>
        <taxon>Heliantheae alliance</taxon>
        <taxon>Eupatorieae</taxon>
        <taxon>Mikania</taxon>
    </lineage>
</organism>
<dbReference type="OrthoDB" id="1641131at2759"/>
<reference evidence="2 3" key="1">
    <citation type="submission" date="2019-05" db="EMBL/GenBank/DDBJ databases">
        <title>Mikania micrantha, genome provides insights into the molecular mechanism of rapid growth.</title>
        <authorList>
            <person name="Liu B."/>
        </authorList>
    </citation>
    <scope>NUCLEOTIDE SEQUENCE [LARGE SCALE GENOMIC DNA]</scope>
    <source>
        <strain evidence="2">NLD-2019</strain>
        <tissue evidence="2">Leaf</tissue>
    </source>
</reference>
<evidence type="ECO:0000313" key="3">
    <source>
        <dbReference type="Proteomes" id="UP000326396"/>
    </source>
</evidence>
<gene>
    <name evidence="2" type="ORF">E3N88_30091</name>
</gene>
<accession>A0A5N6ML85</accession>
<feature type="compositionally biased region" description="Pro residues" evidence="1">
    <location>
        <begin position="25"/>
        <end position="43"/>
    </location>
</feature>
<sequence length="188" mass="21019">MLFSFKGFWKFIHVFSTRSTSSPQAPLPRPPPPPRPPLLPPPFEPPPAPLPAPILPPLPYFFNNSKDKWMRSGDWKVGFQTLRIKILQLFLPLCSQDLKQFIQLDSDEIPNSLRQLSKITKSIESIASVTRALAVGILRGYKVGARESDPHDSFSDHALDKLLSPAGSLRLAYASSFSLPECSQSMHE</sequence>
<dbReference type="EMBL" id="SZYD01000015">
    <property type="protein sequence ID" value="KAD3640868.1"/>
    <property type="molecule type" value="Genomic_DNA"/>
</dbReference>